<feature type="domain" description="Carbohydrate kinase FGGY C-terminal" evidence="3">
    <location>
        <begin position="4"/>
        <end position="120"/>
    </location>
</feature>
<keyword evidence="1 4" id="KW-0808">Transferase</keyword>
<evidence type="ECO:0000259" key="3">
    <source>
        <dbReference type="Pfam" id="PF02782"/>
    </source>
</evidence>
<evidence type="ECO:0000313" key="4">
    <source>
        <dbReference type="EMBL" id="MPN33149.1"/>
    </source>
</evidence>
<dbReference type="Gene3D" id="3.30.420.40">
    <property type="match status" value="1"/>
</dbReference>
<dbReference type="AlphaFoldDB" id="A0A645H528"/>
<name>A0A645H528_9ZZZZ</name>
<dbReference type="Pfam" id="PF02782">
    <property type="entry name" value="FGGY_C"/>
    <property type="match status" value="1"/>
</dbReference>
<evidence type="ECO:0000256" key="2">
    <source>
        <dbReference type="ARBA" id="ARBA00022777"/>
    </source>
</evidence>
<gene>
    <name evidence="4" type="primary">xylB_39</name>
    <name evidence="4" type="ORF">SDC9_180632</name>
</gene>
<comment type="caution">
    <text evidence="4">The sequence shown here is derived from an EMBL/GenBank/DDBJ whole genome shotgun (WGS) entry which is preliminary data.</text>
</comment>
<dbReference type="InterPro" id="IPR043129">
    <property type="entry name" value="ATPase_NBD"/>
</dbReference>
<dbReference type="InterPro" id="IPR018485">
    <property type="entry name" value="FGGY_C"/>
</dbReference>
<dbReference type="PANTHER" id="PTHR43095">
    <property type="entry name" value="SUGAR KINASE"/>
    <property type="match status" value="1"/>
</dbReference>
<dbReference type="InterPro" id="IPR018483">
    <property type="entry name" value="Carb_kinase_FGGY_CS"/>
</dbReference>
<protein>
    <submittedName>
        <fullName evidence="4">Xylulose kinase</fullName>
        <ecNumber evidence="4">2.7.1.17</ecNumber>
    </submittedName>
</protein>
<evidence type="ECO:0000256" key="1">
    <source>
        <dbReference type="ARBA" id="ARBA00022679"/>
    </source>
</evidence>
<keyword evidence="2 4" id="KW-0418">Kinase</keyword>
<accession>A0A645H528</accession>
<dbReference type="SUPFAM" id="SSF53067">
    <property type="entry name" value="Actin-like ATPase domain"/>
    <property type="match status" value="1"/>
</dbReference>
<dbReference type="GO" id="GO:0004856">
    <property type="term" value="F:D-xylulokinase activity"/>
    <property type="evidence" value="ECO:0007669"/>
    <property type="project" value="UniProtKB-EC"/>
</dbReference>
<dbReference type="EC" id="2.7.1.17" evidence="4"/>
<reference evidence="4" key="1">
    <citation type="submission" date="2019-08" db="EMBL/GenBank/DDBJ databases">
        <authorList>
            <person name="Kucharzyk K."/>
            <person name="Murdoch R.W."/>
            <person name="Higgins S."/>
            <person name="Loffler F."/>
        </authorList>
    </citation>
    <scope>NUCLEOTIDE SEQUENCE</scope>
</reference>
<organism evidence="4">
    <name type="scientific">bioreactor metagenome</name>
    <dbReference type="NCBI Taxonomy" id="1076179"/>
    <lineage>
        <taxon>unclassified sequences</taxon>
        <taxon>metagenomes</taxon>
        <taxon>ecological metagenomes</taxon>
    </lineage>
</organism>
<sequence length="172" mass="19088">MSEASAPGANGVTFLPYLCGERAPLWNRSLRGIYFGLGTDTTKADMVRAVMEGSAYALRSILDEFNDPSLHQKVVLGTGGGYKSRIWSQIKSDVLNCSILVRQTTFDAALTGNALLVMRALGYPDCRTDDNTAAEPALYVPDPAKREFYEERYHFFREIYQANKDLFATKGV</sequence>
<proteinExistence type="predicted"/>
<dbReference type="InterPro" id="IPR050406">
    <property type="entry name" value="FGGY_Carb_Kinase"/>
</dbReference>
<dbReference type="EMBL" id="VSSQ01085522">
    <property type="protein sequence ID" value="MPN33149.1"/>
    <property type="molecule type" value="Genomic_DNA"/>
</dbReference>
<dbReference type="PROSITE" id="PS00445">
    <property type="entry name" value="FGGY_KINASES_2"/>
    <property type="match status" value="1"/>
</dbReference>